<dbReference type="Proteomes" id="UP000654370">
    <property type="component" value="Unassembled WGS sequence"/>
</dbReference>
<reference evidence="7" key="1">
    <citation type="submission" date="2020-12" db="EMBL/GenBank/DDBJ databases">
        <title>Metabolic potential, ecology and presence of endohyphal bacteria is reflected in genomic diversity of Mucoromycotina.</title>
        <authorList>
            <person name="Muszewska A."/>
            <person name="Okrasinska A."/>
            <person name="Steczkiewicz K."/>
            <person name="Drgas O."/>
            <person name="Orlowska M."/>
            <person name="Perlinska-Lenart U."/>
            <person name="Aleksandrzak-Piekarczyk T."/>
            <person name="Szatraj K."/>
            <person name="Zielenkiewicz U."/>
            <person name="Pilsyk S."/>
            <person name="Malc E."/>
            <person name="Mieczkowski P."/>
            <person name="Kruszewska J.S."/>
            <person name="Biernat P."/>
            <person name="Pawlowska J."/>
        </authorList>
    </citation>
    <scope>NUCLEOTIDE SEQUENCE</scope>
    <source>
        <strain evidence="7">WA0000067209</strain>
    </source>
</reference>
<comment type="similarity">
    <text evidence="3">Belongs to the CENP-N/CHL4 family.</text>
</comment>
<keyword evidence="8" id="KW-1185">Reference proteome</keyword>
<keyword evidence="5" id="KW-0539">Nucleus</keyword>
<dbReference type="GO" id="GO:0000775">
    <property type="term" value="C:chromosome, centromeric region"/>
    <property type="evidence" value="ECO:0007669"/>
    <property type="project" value="UniProtKB-SubCell"/>
</dbReference>
<keyword evidence="6" id="KW-0137">Centromere</keyword>
<evidence type="ECO:0000313" key="8">
    <source>
        <dbReference type="Proteomes" id="UP000654370"/>
    </source>
</evidence>
<dbReference type="Gene3D" id="3.10.20.720">
    <property type="match status" value="1"/>
</dbReference>
<dbReference type="PANTHER" id="PTHR46790">
    <property type="entry name" value="CENTROMERE PROTEIN N"/>
    <property type="match status" value="1"/>
</dbReference>
<name>A0A8H7UGJ1_MORIS</name>
<dbReference type="AlphaFoldDB" id="A0A8H7UGJ1"/>
<comment type="subcellular location">
    <subcellularLocation>
        <location evidence="2">Chromosome</location>
        <location evidence="2">Centromere</location>
    </subcellularLocation>
    <subcellularLocation>
        <location evidence="1">Nucleus</location>
    </subcellularLocation>
</comment>
<evidence type="ECO:0008006" key="9">
    <source>
        <dbReference type="Google" id="ProtNLM"/>
    </source>
</evidence>
<evidence type="ECO:0000256" key="5">
    <source>
        <dbReference type="ARBA" id="ARBA00023242"/>
    </source>
</evidence>
<evidence type="ECO:0000313" key="7">
    <source>
        <dbReference type="EMBL" id="KAG2182225.1"/>
    </source>
</evidence>
<dbReference type="GO" id="GO:0034080">
    <property type="term" value="P:CENP-A containing chromatin assembly"/>
    <property type="evidence" value="ECO:0007669"/>
    <property type="project" value="InterPro"/>
</dbReference>
<comment type="caution">
    <text evidence="7">The sequence shown here is derived from an EMBL/GenBank/DDBJ whole genome shotgun (WGS) entry which is preliminary data.</text>
</comment>
<dbReference type="PANTHER" id="PTHR46790:SF1">
    <property type="entry name" value="CENTROMERE PROTEIN N"/>
    <property type="match status" value="1"/>
</dbReference>
<evidence type="ECO:0000256" key="4">
    <source>
        <dbReference type="ARBA" id="ARBA00022454"/>
    </source>
</evidence>
<dbReference type="OrthoDB" id="6585699at2759"/>
<proteinExistence type="inferred from homology"/>
<evidence type="ECO:0000256" key="3">
    <source>
        <dbReference type="ARBA" id="ARBA00005566"/>
    </source>
</evidence>
<organism evidence="7 8">
    <name type="scientific">Mortierella isabellina</name>
    <name type="common">Filamentous fungus</name>
    <name type="synonym">Umbelopsis isabellina</name>
    <dbReference type="NCBI Taxonomy" id="91625"/>
    <lineage>
        <taxon>Eukaryota</taxon>
        <taxon>Fungi</taxon>
        <taxon>Fungi incertae sedis</taxon>
        <taxon>Mucoromycota</taxon>
        <taxon>Mucoromycotina</taxon>
        <taxon>Umbelopsidomycetes</taxon>
        <taxon>Umbelopsidales</taxon>
        <taxon>Umbelopsidaceae</taxon>
        <taxon>Umbelopsis</taxon>
    </lineage>
</organism>
<dbReference type="GO" id="GO:0005654">
    <property type="term" value="C:nucleoplasm"/>
    <property type="evidence" value="ECO:0007669"/>
    <property type="project" value="TreeGrafter"/>
</dbReference>
<sequence length="401" mass="45978">MLQAGSTTRYSPAIVPWTDSLRRLLSKHSKETLLSVVEEWFRHTDTLPHGKADDDEDDGDEQIIEVGTLADYEALRQSQVHNIANRIITMDWPKGLTHDQIAMLDLVWLQNRYLTGRTWRVWRLKSDEHRPDLHVHMEPAELQARMRRHFTAYFSRCHIYVSACTLHPNTREETPTIWIRISFYDTSPSIPSNASNIYLVQFPGSDTILCGSNIRPDVKQFVLQVLVETFNAASLWEQDLKSKHISSLYQLTLYRDAQGPWSQYRLNEVDANPLAPPSKWPTLEQNKYVSGREASRRIQPLPSSAVNERLKVVKSKFGNSQLVGPERMFVKIRMPLRGLPDDRLWDCKLRFDGKNVAEGLKQLLAKGAIDASIMPEWLTDISSTTTNTITITPEGLEDQDS</sequence>
<evidence type="ECO:0000256" key="1">
    <source>
        <dbReference type="ARBA" id="ARBA00004123"/>
    </source>
</evidence>
<keyword evidence="4" id="KW-0158">Chromosome</keyword>
<protein>
    <recommendedName>
        <fullName evidence="9">Centromere protein Chl4/mis15/CENP-N</fullName>
    </recommendedName>
</protein>
<accession>A0A8H7UGJ1</accession>
<evidence type="ECO:0000256" key="2">
    <source>
        <dbReference type="ARBA" id="ARBA00004584"/>
    </source>
</evidence>
<gene>
    <name evidence="7" type="ORF">INT43_007152</name>
</gene>
<dbReference type="Pfam" id="PF05238">
    <property type="entry name" value="CENP-N"/>
    <property type="match status" value="1"/>
</dbReference>
<dbReference type="EMBL" id="JAEPQZ010000004">
    <property type="protein sequence ID" value="KAG2182225.1"/>
    <property type="molecule type" value="Genomic_DNA"/>
</dbReference>
<dbReference type="GO" id="GO:0007059">
    <property type="term" value="P:chromosome segregation"/>
    <property type="evidence" value="ECO:0007669"/>
    <property type="project" value="InterPro"/>
</dbReference>
<dbReference type="InterPro" id="IPR052011">
    <property type="entry name" value="CENP-NAC/CAD_complex"/>
</dbReference>
<evidence type="ECO:0000256" key="6">
    <source>
        <dbReference type="ARBA" id="ARBA00023328"/>
    </source>
</evidence>
<dbReference type="InterPro" id="IPR007902">
    <property type="entry name" value="Chl4/mis15/CENP-N"/>
</dbReference>